<accession>A0A9P4Q550</accession>
<dbReference type="GO" id="GO:0005770">
    <property type="term" value="C:late endosome"/>
    <property type="evidence" value="ECO:0007669"/>
    <property type="project" value="TreeGrafter"/>
</dbReference>
<dbReference type="SUPFAM" id="SSF50978">
    <property type="entry name" value="WD40 repeat-like"/>
    <property type="match status" value="1"/>
</dbReference>
<evidence type="ECO:0000256" key="1">
    <source>
        <dbReference type="SAM" id="MobiDB-lite"/>
    </source>
</evidence>
<proteinExistence type="predicted"/>
<dbReference type="EMBL" id="MU003805">
    <property type="protein sequence ID" value="KAF2719979.1"/>
    <property type="molecule type" value="Genomic_DNA"/>
</dbReference>
<feature type="compositionally biased region" description="Polar residues" evidence="1">
    <location>
        <begin position="109"/>
        <end position="118"/>
    </location>
</feature>
<evidence type="ECO:0000259" key="2">
    <source>
        <dbReference type="Pfam" id="PF12816"/>
    </source>
</evidence>
<evidence type="ECO:0000259" key="3">
    <source>
        <dbReference type="Pfam" id="PF25066"/>
    </source>
</evidence>
<feature type="compositionally biased region" description="Gly residues" evidence="1">
    <location>
        <begin position="26"/>
        <end position="37"/>
    </location>
</feature>
<evidence type="ECO:0008006" key="6">
    <source>
        <dbReference type="Google" id="ProtNLM"/>
    </source>
</evidence>
<gene>
    <name evidence="4" type="ORF">K431DRAFT_286295</name>
</gene>
<keyword evidence="5" id="KW-1185">Reference proteome</keyword>
<protein>
    <recommendedName>
        <fullName evidence="6">Vacuolar protein sorting-associated protein 8 central domain-containing protein</fullName>
    </recommendedName>
</protein>
<dbReference type="InterPro" id="IPR059070">
    <property type="entry name" value="TPR_VPS8_2"/>
</dbReference>
<dbReference type="InterPro" id="IPR025941">
    <property type="entry name" value="Vps8_central_dom"/>
</dbReference>
<dbReference type="InterPro" id="IPR036322">
    <property type="entry name" value="WD40_repeat_dom_sf"/>
</dbReference>
<name>A0A9P4Q550_9PEZI</name>
<dbReference type="PANTHER" id="PTHR12616">
    <property type="entry name" value="VACUOLAR PROTEIN SORTING VPS41"/>
    <property type="match status" value="1"/>
</dbReference>
<sequence length="1638" mass="180837">MSSSSGGSSDEGDGEFERLADETEQGGSGMNEGGMGVSNGYDDEEAFGDMVNAAEDVDDEDLDVERDTTTLEDQVGDEELSEAEDVPQLRRQSVESPANLSSGHRDHSPVSSAHGLTTPNPPSPPASPLGSGSVPDDTPSLRPSIASSPARSISPFPPIRRKLPSRTPSGALQPFERRFEARPSMSPSPTPSFRAASPAFLSTKSRQISLSSQLSQASFDEGGESGAGTPQTPWDVVRWTKLRKITAQSFSEIGKRNFGRPTCLAVSALIAIGTSKGLVLGFDYHQTLKIIIGQGTKAAESGAVTALAIAADYSTIAAGHAGGSIFTWEINKPAKPFLVIPPLSKDVIGKAQHVDGHIAGSAILHIGFLGTRHTALVSADSSGMAFSHLATRGMGAIARTVKTTRLLGRYPTLDADYERHRKPSSVLAFSPLPLGNVEQSTDSMGLTAMLTPYLLVIVSTTPIAQTQYKATRPKELQKHSALSGCLAWFPAVKLKTSSKMGNGSKERGGISTTKLVYCWSNILTVLDVDAQPSESLDKPVELGFSPRSRWRAEEAIVAVQWLSRSVLGLLTISQRLLIVEDGTLQVTDSIDLLHRHIYHQDLFSTQLQSIIEQLSSADPSMHGVIADAFFMSFRAYKGRTFLLGFDDLTVGTLSNWADRLMALMEAGDHIAAIRLATDYYVGGVSNVTVGLPDDDVTRQSMVQERLLGMISASIDYTFSQHDVDRGSRLKELAATAFEACLRMQQVEYLYSTVFESYADADEEDTFVTILEPYILDGEISSIPPELVKAVVDYLIGDNQSSRLEELLCRLDPFSFDLEQITVLCRQHNLYDALIHVWTETIQDFVTPFSDLLQLILLLKPTGSPNEDELWTENPFYNAAMKVFAYLSYSLTGRKYPSGEFLDDSRANKARVDLYGYLFSGRPAAWPVEGGNVLRTTAKPEDEPAFPYLVLLLEFDTASFMSTLNEAFEDPFLNKTEDDSSGVNGNATANGIGGYRRTTSVTRQYIIEVLLDGMQQTQFSQEQTIYLDMFIARSLPKYPQQLVFPGTLLNNVLYRLCDVPSAELVDECQLSIEYLLSAYRPTDVSKLINSLKRVGFFRVLKSIYRSEGRYTDLLDTFLEDPEHRHGIFDCIAFCLTHSKSKPADAFKRKILENLQQLADISVLNTAQTLARVAPDMLKECVARLQNLDQRFMFLRQLMEPSQLIDSVQGMIYSAPLLAEKQALFIEEYVQLMCTHDPEHIADYVRVLPTSDLHIESVLRTMEKSGVIDAAVILLARDGLARDAVDRLTSHFQTLQHALVGLIESINESPDLRAAQEASEDLVDQVEKYTKVGVWLCQGQSANTQRSIRPRVNLNWDIKEDDLDLDEYLWLNVIDAVVAISTKSAAAVRYAEDLPIGDDVGTKFQSEKIMLALRENIQQTFSALMADMATPPPKQQGLEKEVASAPHSQQRQSFLRILKAFLTRAVATAPSLSDVRAVLADIFSAYAFEQEVLLLANTLLGSDTFKDIDRVNKLRQKGWRPRSQVCEGCKRRTWGTGIGEVAWEAWIEIEQVKDAQRARKMVEMGGGEEARRLSRGKGKASAASSVTQEEDLGLAETRRKLALVVFACRHVWHRSCFDEGFREGKQPSREKYRCPVCTAI</sequence>
<feature type="compositionally biased region" description="Acidic residues" evidence="1">
    <location>
        <begin position="74"/>
        <end position="85"/>
    </location>
</feature>
<feature type="domain" description="Vacuolar protein sorting-associated protein 8 central" evidence="2">
    <location>
        <begin position="766"/>
        <end position="967"/>
    </location>
</feature>
<feature type="compositionally biased region" description="Low complexity" evidence="1">
    <location>
        <begin position="128"/>
        <end position="154"/>
    </location>
</feature>
<organism evidence="4 5">
    <name type="scientific">Polychaeton citri CBS 116435</name>
    <dbReference type="NCBI Taxonomy" id="1314669"/>
    <lineage>
        <taxon>Eukaryota</taxon>
        <taxon>Fungi</taxon>
        <taxon>Dikarya</taxon>
        <taxon>Ascomycota</taxon>
        <taxon>Pezizomycotina</taxon>
        <taxon>Dothideomycetes</taxon>
        <taxon>Dothideomycetidae</taxon>
        <taxon>Capnodiales</taxon>
        <taxon>Capnodiaceae</taxon>
        <taxon>Polychaeton</taxon>
    </lineage>
</organism>
<dbReference type="PANTHER" id="PTHR12616:SF8">
    <property type="entry name" value="VACUOLAR PROTEIN SORTING-ASSOCIATED PROTEIN 8 HOMOLOG"/>
    <property type="match status" value="1"/>
</dbReference>
<dbReference type="Pfam" id="PF23410">
    <property type="entry name" value="Beta-prop_VPS8"/>
    <property type="match status" value="1"/>
</dbReference>
<dbReference type="GO" id="GO:0030897">
    <property type="term" value="C:HOPS complex"/>
    <property type="evidence" value="ECO:0007669"/>
    <property type="project" value="TreeGrafter"/>
</dbReference>
<comment type="caution">
    <text evidence="4">The sequence shown here is derived from an EMBL/GenBank/DDBJ whole genome shotgun (WGS) entry which is preliminary data.</text>
</comment>
<feature type="region of interest" description="Disordered" evidence="1">
    <location>
        <begin position="1"/>
        <end position="196"/>
    </location>
</feature>
<evidence type="ECO:0000313" key="4">
    <source>
        <dbReference type="EMBL" id="KAF2719979.1"/>
    </source>
</evidence>
<dbReference type="GO" id="GO:0006623">
    <property type="term" value="P:protein targeting to vacuole"/>
    <property type="evidence" value="ECO:0007669"/>
    <property type="project" value="InterPro"/>
</dbReference>
<evidence type="ECO:0000313" key="5">
    <source>
        <dbReference type="Proteomes" id="UP000799441"/>
    </source>
</evidence>
<dbReference type="Gene3D" id="3.30.40.10">
    <property type="entry name" value="Zinc/RING finger domain, C3HC4 (zinc finger)"/>
    <property type="match status" value="1"/>
</dbReference>
<dbReference type="GO" id="GO:0034058">
    <property type="term" value="P:endosomal vesicle fusion"/>
    <property type="evidence" value="ECO:0007669"/>
    <property type="project" value="TreeGrafter"/>
</dbReference>
<reference evidence="4" key="1">
    <citation type="journal article" date="2020" name="Stud. Mycol.">
        <title>101 Dothideomycetes genomes: a test case for predicting lifestyles and emergence of pathogens.</title>
        <authorList>
            <person name="Haridas S."/>
            <person name="Albert R."/>
            <person name="Binder M."/>
            <person name="Bloem J."/>
            <person name="Labutti K."/>
            <person name="Salamov A."/>
            <person name="Andreopoulos B."/>
            <person name="Baker S."/>
            <person name="Barry K."/>
            <person name="Bills G."/>
            <person name="Bluhm B."/>
            <person name="Cannon C."/>
            <person name="Castanera R."/>
            <person name="Culley D."/>
            <person name="Daum C."/>
            <person name="Ezra D."/>
            <person name="Gonzalez J."/>
            <person name="Henrissat B."/>
            <person name="Kuo A."/>
            <person name="Liang C."/>
            <person name="Lipzen A."/>
            <person name="Lutzoni F."/>
            <person name="Magnuson J."/>
            <person name="Mondo S."/>
            <person name="Nolan M."/>
            <person name="Ohm R."/>
            <person name="Pangilinan J."/>
            <person name="Park H.-J."/>
            <person name="Ramirez L."/>
            <person name="Alfaro M."/>
            <person name="Sun H."/>
            <person name="Tritt A."/>
            <person name="Yoshinaga Y."/>
            <person name="Zwiers L.-H."/>
            <person name="Turgeon B."/>
            <person name="Goodwin S."/>
            <person name="Spatafora J."/>
            <person name="Crous P."/>
            <person name="Grigoriev I."/>
        </authorList>
    </citation>
    <scope>NUCLEOTIDE SEQUENCE</scope>
    <source>
        <strain evidence="4">CBS 116435</strain>
    </source>
</reference>
<dbReference type="InterPro" id="IPR045111">
    <property type="entry name" value="Vps41/Vps8"/>
</dbReference>
<feature type="region of interest" description="Disordered" evidence="1">
    <location>
        <begin position="212"/>
        <end position="233"/>
    </location>
</feature>
<feature type="compositionally biased region" description="Polar residues" evidence="1">
    <location>
        <begin position="90"/>
        <end position="102"/>
    </location>
</feature>
<dbReference type="Pfam" id="PF12816">
    <property type="entry name" value="TPR_Vps8"/>
    <property type="match status" value="1"/>
</dbReference>
<dbReference type="InterPro" id="IPR013083">
    <property type="entry name" value="Znf_RING/FYVE/PHD"/>
</dbReference>
<feature type="compositionally biased region" description="Acidic residues" evidence="1">
    <location>
        <begin position="55"/>
        <end position="64"/>
    </location>
</feature>
<dbReference type="OrthoDB" id="289913at2759"/>
<dbReference type="Proteomes" id="UP000799441">
    <property type="component" value="Unassembled WGS sequence"/>
</dbReference>
<dbReference type="Pfam" id="PF25066">
    <property type="entry name" value="TPR_VPS8_2"/>
    <property type="match status" value="1"/>
</dbReference>
<feature type="domain" description="VPS8-like TPR-like repeats" evidence="3">
    <location>
        <begin position="1314"/>
        <end position="1513"/>
    </location>
</feature>